<keyword evidence="1" id="KW-0812">Transmembrane</keyword>
<evidence type="ECO:0000313" key="2">
    <source>
        <dbReference type="EMBL" id="KAH3719623.1"/>
    </source>
</evidence>
<accession>A0A9D4C9W2</accession>
<evidence type="ECO:0000313" key="3">
    <source>
        <dbReference type="Proteomes" id="UP000828390"/>
    </source>
</evidence>
<feature type="transmembrane region" description="Helical" evidence="1">
    <location>
        <begin position="100"/>
        <end position="120"/>
    </location>
</feature>
<reference evidence="2" key="2">
    <citation type="submission" date="2020-11" db="EMBL/GenBank/DDBJ databases">
        <authorList>
            <person name="McCartney M.A."/>
            <person name="Auch B."/>
            <person name="Kono T."/>
            <person name="Mallez S."/>
            <person name="Becker A."/>
            <person name="Gohl D.M."/>
            <person name="Silverstein K.A.T."/>
            <person name="Koren S."/>
            <person name="Bechman K.B."/>
            <person name="Herman A."/>
            <person name="Abrahante J.E."/>
            <person name="Garbe J."/>
        </authorList>
    </citation>
    <scope>NUCLEOTIDE SEQUENCE</scope>
    <source>
        <strain evidence="2">Duluth1</strain>
        <tissue evidence="2">Whole animal</tissue>
    </source>
</reference>
<sequence length="252" mass="28842">MMGNTFAKAAAIDFVIQWILWAIASYFKTEKFHDLAGSGTFLFLAYQRLQWGQTYFTRQKATTGLAMTWAARIGLFRFVQGLKDGEDSRLKGVKDKPMRFWFSWTMQGIWVFVTLLPLLVLNNREEDCPLTTWDYVGWGLWGLGFVFETVADYQKSVFKSNPDNAGKFITSGLWSISRSPAYFGELCMWLGILITSSSVVTSFKENVLVISPLFLSFLLLLAQEKQQGTQYGTDPKFANYVKQTARLLPYVW</sequence>
<evidence type="ECO:0008006" key="4">
    <source>
        <dbReference type="Google" id="ProtNLM"/>
    </source>
</evidence>
<organism evidence="2 3">
    <name type="scientific">Dreissena polymorpha</name>
    <name type="common">Zebra mussel</name>
    <name type="synonym">Mytilus polymorpha</name>
    <dbReference type="NCBI Taxonomy" id="45954"/>
    <lineage>
        <taxon>Eukaryota</taxon>
        <taxon>Metazoa</taxon>
        <taxon>Spiralia</taxon>
        <taxon>Lophotrochozoa</taxon>
        <taxon>Mollusca</taxon>
        <taxon>Bivalvia</taxon>
        <taxon>Autobranchia</taxon>
        <taxon>Heteroconchia</taxon>
        <taxon>Euheterodonta</taxon>
        <taxon>Imparidentia</taxon>
        <taxon>Neoheterodontei</taxon>
        <taxon>Myida</taxon>
        <taxon>Dreissenoidea</taxon>
        <taxon>Dreissenidae</taxon>
        <taxon>Dreissena</taxon>
    </lineage>
</organism>
<keyword evidence="1" id="KW-1133">Transmembrane helix</keyword>
<dbReference type="EMBL" id="JAIWYP010000013">
    <property type="protein sequence ID" value="KAH3719623.1"/>
    <property type="molecule type" value="Genomic_DNA"/>
</dbReference>
<reference evidence="2" key="1">
    <citation type="journal article" date="2019" name="bioRxiv">
        <title>The Genome of the Zebra Mussel, Dreissena polymorpha: A Resource for Invasive Species Research.</title>
        <authorList>
            <person name="McCartney M.A."/>
            <person name="Auch B."/>
            <person name="Kono T."/>
            <person name="Mallez S."/>
            <person name="Zhang Y."/>
            <person name="Obille A."/>
            <person name="Becker A."/>
            <person name="Abrahante J.E."/>
            <person name="Garbe J."/>
            <person name="Badalamenti J.P."/>
            <person name="Herman A."/>
            <person name="Mangelson H."/>
            <person name="Liachko I."/>
            <person name="Sullivan S."/>
            <person name="Sone E.D."/>
            <person name="Koren S."/>
            <person name="Silverstein K.A.T."/>
            <person name="Beckman K.B."/>
            <person name="Gohl D.M."/>
        </authorList>
    </citation>
    <scope>NUCLEOTIDE SEQUENCE</scope>
    <source>
        <strain evidence="2">Duluth1</strain>
        <tissue evidence="2">Whole animal</tissue>
    </source>
</reference>
<dbReference type="PANTHER" id="PTHR32251">
    <property type="entry name" value="3-OXO-5-ALPHA-STEROID 4-DEHYDROGENASE"/>
    <property type="match status" value="1"/>
</dbReference>
<keyword evidence="1" id="KW-0472">Membrane</keyword>
<feature type="transmembrane region" description="Helical" evidence="1">
    <location>
        <begin position="6"/>
        <end position="27"/>
    </location>
</feature>
<dbReference type="Pfam" id="PF06966">
    <property type="entry name" value="DUF1295"/>
    <property type="match status" value="1"/>
</dbReference>
<protein>
    <recommendedName>
        <fullName evidence="4">Steroid 5-alpha reductase C-terminal domain-containing protein</fullName>
    </recommendedName>
</protein>
<dbReference type="Proteomes" id="UP000828390">
    <property type="component" value="Unassembled WGS sequence"/>
</dbReference>
<evidence type="ECO:0000256" key="1">
    <source>
        <dbReference type="SAM" id="Phobius"/>
    </source>
</evidence>
<dbReference type="InterPro" id="IPR010721">
    <property type="entry name" value="UstE-like"/>
</dbReference>
<dbReference type="GO" id="GO:0016020">
    <property type="term" value="C:membrane"/>
    <property type="evidence" value="ECO:0007669"/>
    <property type="project" value="TreeGrafter"/>
</dbReference>
<gene>
    <name evidence="2" type="ORF">DPMN_062473</name>
</gene>
<dbReference type="PROSITE" id="PS50244">
    <property type="entry name" value="S5A_REDUCTASE"/>
    <property type="match status" value="1"/>
</dbReference>
<name>A0A9D4C9W2_DREPO</name>
<dbReference type="AlphaFoldDB" id="A0A9D4C9W2"/>
<comment type="caution">
    <text evidence="2">The sequence shown here is derived from an EMBL/GenBank/DDBJ whole genome shotgun (WGS) entry which is preliminary data.</text>
</comment>
<dbReference type="Gene3D" id="1.20.120.1630">
    <property type="match status" value="1"/>
</dbReference>
<dbReference type="PANTHER" id="PTHR32251:SF17">
    <property type="entry name" value="STEROID 5-ALPHA REDUCTASE C-TERMINAL DOMAIN-CONTAINING PROTEIN"/>
    <property type="match status" value="1"/>
</dbReference>
<proteinExistence type="predicted"/>
<keyword evidence="3" id="KW-1185">Reference proteome</keyword>